<name>A0ABT9ST56_9GAMM</name>
<dbReference type="Proteomes" id="UP001237737">
    <property type="component" value="Unassembled WGS sequence"/>
</dbReference>
<evidence type="ECO:0000313" key="8">
    <source>
        <dbReference type="EMBL" id="MDQ0008176.1"/>
    </source>
</evidence>
<keyword evidence="9" id="KW-1185">Reference proteome</keyword>
<evidence type="ECO:0000256" key="4">
    <source>
        <dbReference type="ARBA" id="ARBA00023125"/>
    </source>
</evidence>
<comment type="similarity">
    <text evidence="1">Belongs to the sigma-70 factor family. ECF subfamily.</text>
</comment>
<keyword evidence="2" id="KW-0805">Transcription regulation</keyword>
<dbReference type="InterPro" id="IPR039425">
    <property type="entry name" value="RNA_pol_sigma-70-like"/>
</dbReference>
<dbReference type="EMBL" id="JAUSSK010000001">
    <property type="protein sequence ID" value="MDQ0008176.1"/>
    <property type="molecule type" value="Genomic_DNA"/>
</dbReference>
<dbReference type="InterPro" id="IPR014284">
    <property type="entry name" value="RNA_pol_sigma-70_dom"/>
</dbReference>
<dbReference type="RefSeq" id="WP_306846829.1">
    <property type="nucleotide sequence ID" value="NZ_JAUSSK010000001.1"/>
</dbReference>
<evidence type="ECO:0000256" key="3">
    <source>
        <dbReference type="ARBA" id="ARBA00023082"/>
    </source>
</evidence>
<gene>
    <name evidence="8" type="ORF">J2T07_000335</name>
</gene>
<feature type="domain" description="RNA polymerase sigma-70 region 2" evidence="6">
    <location>
        <begin position="33"/>
        <end position="99"/>
    </location>
</feature>
<dbReference type="CDD" id="cd06171">
    <property type="entry name" value="Sigma70_r4"/>
    <property type="match status" value="1"/>
</dbReference>
<dbReference type="SUPFAM" id="SSF88946">
    <property type="entry name" value="Sigma2 domain of RNA polymerase sigma factors"/>
    <property type="match status" value="1"/>
</dbReference>
<dbReference type="Gene3D" id="1.10.10.10">
    <property type="entry name" value="Winged helix-like DNA-binding domain superfamily/Winged helix DNA-binding domain"/>
    <property type="match status" value="1"/>
</dbReference>
<evidence type="ECO:0000256" key="5">
    <source>
        <dbReference type="ARBA" id="ARBA00023163"/>
    </source>
</evidence>
<feature type="domain" description="RNA polymerase sigma factor 70 region 4 type 2" evidence="7">
    <location>
        <begin position="136"/>
        <end position="187"/>
    </location>
</feature>
<dbReference type="InterPro" id="IPR013325">
    <property type="entry name" value="RNA_pol_sigma_r2"/>
</dbReference>
<organism evidence="8 9">
    <name type="scientific">Luteibacter jiangsuensis</name>
    <dbReference type="NCBI Taxonomy" id="637577"/>
    <lineage>
        <taxon>Bacteria</taxon>
        <taxon>Pseudomonadati</taxon>
        <taxon>Pseudomonadota</taxon>
        <taxon>Gammaproteobacteria</taxon>
        <taxon>Lysobacterales</taxon>
        <taxon>Rhodanobacteraceae</taxon>
        <taxon>Luteibacter</taxon>
    </lineage>
</organism>
<keyword evidence="4" id="KW-0238">DNA-binding</keyword>
<dbReference type="NCBIfam" id="TIGR02937">
    <property type="entry name" value="sigma70-ECF"/>
    <property type="match status" value="1"/>
</dbReference>
<reference evidence="8 9" key="1">
    <citation type="submission" date="2023-07" db="EMBL/GenBank/DDBJ databases">
        <title>Sorghum-associated microbial communities from plants grown in Nebraska, USA.</title>
        <authorList>
            <person name="Schachtman D."/>
        </authorList>
    </citation>
    <scope>NUCLEOTIDE SEQUENCE [LARGE SCALE GENOMIC DNA]</scope>
    <source>
        <strain evidence="8 9">CC60</strain>
    </source>
</reference>
<accession>A0ABT9ST56</accession>
<evidence type="ECO:0000313" key="9">
    <source>
        <dbReference type="Proteomes" id="UP001237737"/>
    </source>
</evidence>
<dbReference type="InterPro" id="IPR007627">
    <property type="entry name" value="RNA_pol_sigma70_r2"/>
</dbReference>
<keyword evidence="5" id="KW-0804">Transcription</keyword>
<dbReference type="SUPFAM" id="SSF88659">
    <property type="entry name" value="Sigma3 and sigma4 domains of RNA polymerase sigma factors"/>
    <property type="match status" value="1"/>
</dbReference>
<dbReference type="PANTHER" id="PTHR43133">
    <property type="entry name" value="RNA POLYMERASE ECF-TYPE SIGMA FACTO"/>
    <property type="match status" value="1"/>
</dbReference>
<protein>
    <submittedName>
        <fullName evidence="8">RNA polymerase sigma-70 factor (ECF subfamily)</fullName>
    </submittedName>
</protein>
<dbReference type="InterPro" id="IPR013324">
    <property type="entry name" value="RNA_pol_sigma_r3/r4-like"/>
</dbReference>
<dbReference type="Gene3D" id="1.10.1740.10">
    <property type="match status" value="1"/>
</dbReference>
<dbReference type="InterPro" id="IPR013249">
    <property type="entry name" value="RNA_pol_sigma70_r4_t2"/>
</dbReference>
<dbReference type="InterPro" id="IPR036388">
    <property type="entry name" value="WH-like_DNA-bd_sf"/>
</dbReference>
<evidence type="ECO:0000259" key="7">
    <source>
        <dbReference type="Pfam" id="PF08281"/>
    </source>
</evidence>
<evidence type="ECO:0000256" key="1">
    <source>
        <dbReference type="ARBA" id="ARBA00010641"/>
    </source>
</evidence>
<dbReference type="PANTHER" id="PTHR43133:SF8">
    <property type="entry name" value="RNA POLYMERASE SIGMA FACTOR HI_1459-RELATED"/>
    <property type="match status" value="1"/>
</dbReference>
<proteinExistence type="inferred from homology"/>
<evidence type="ECO:0000256" key="2">
    <source>
        <dbReference type="ARBA" id="ARBA00023015"/>
    </source>
</evidence>
<dbReference type="Pfam" id="PF04542">
    <property type="entry name" value="Sigma70_r2"/>
    <property type="match status" value="1"/>
</dbReference>
<sequence>MSIQPPPLADAIATDLVLAGDVLSGKPGAFERLVREYQNLCWHVVDRMVRHPDDTRELCQDVFLRIHQSLHQYRGESALKSWIAQVAYSVAKRHLERKRIPLVEASGDEEGNSLAERIGDGFDLEASVADEEMGARLHAAIDSLPPVQRTLLTLYHLEDMPIGEIARVTGMAEGTIKSHLFRSRRMLREILESRMGVRA</sequence>
<comment type="caution">
    <text evidence="8">The sequence shown here is derived from an EMBL/GenBank/DDBJ whole genome shotgun (WGS) entry which is preliminary data.</text>
</comment>
<evidence type="ECO:0000259" key="6">
    <source>
        <dbReference type="Pfam" id="PF04542"/>
    </source>
</evidence>
<dbReference type="Pfam" id="PF08281">
    <property type="entry name" value="Sigma70_r4_2"/>
    <property type="match status" value="1"/>
</dbReference>
<keyword evidence="3" id="KW-0731">Sigma factor</keyword>